<protein>
    <submittedName>
        <fullName evidence="2">Uncharacterized protein</fullName>
    </submittedName>
</protein>
<comment type="caution">
    <text evidence="2">The sequence shown here is derived from an EMBL/GenBank/DDBJ whole genome shotgun (WGS) entry which is preliminary data.</text>
</comment>
<organism evidence="2 3">
    <name type="scientific">Paractinoplanes brasiliensis</name>
    <dbReference type="NCBI Taxonomy" id="52695"/>
    <lineage>
        <taxon>Bacteria</taxon>
        <taxon>Bacillati</taxon>
        <taxon>Actinomycetota</taxon>
        <taxon>Actinomycetes</taxon>
        <taxon>Micromonosporales</taxon>
        <taxon>Micromonosporaceae</taxon>
        <taxon>Paractinoplanes</taxon>
    </lineage>
</organism>
<dbReference type="Proteomes" id="UP000294901">
    <property type="component" value="Unassembled WGS sequence"/>
</dbReference>
<evidence type="ECO:0000256" key="1">
    <source>
        <dbReference type="SAM" id="MobiDB-lite"/>
    </source>
</evidence>
<evidence type="ECO:0000313" key="3">
    <source>
        <dbReference type="Proteomes" id="UP000294901"/>
    </source>
</evidence>
<dbReference type="EMBL" id="SNWR01000001">
    <property type="protein sequence ID" value="TDO37724.1"/>
    <property type="molecule type" value="Genomic_DNA"/>
</dbReference>
<accession>A0A4R6JMV7</accession>
<gene>
    <name evidence="2" type="ORF">C8E87_1357</name>
</gene>
<evidence type="ECO:0000313" key="2">
    <source>
        <dbReference type="EMBL" id="TDO37724.1"/>
    </source>
</evidence>
<feature type="region of interest" description="Disordered" evidence="1">
    <location>
        <begin position="55"/>
        <end position="138"/>
    </location>
</feature>
<sequence>MFERFEPSGASHVRADTGAVFRGVAPTVRHPRSAAREVPGIRGSGAFRQGRTVVRCPRPPGGGRRTRRQVRPGVVWGSFTPGRSLPPRRGGCSSSAAPRFDPARRMRDTRGETHGEPHGAQPSTGSRPGPRRPAPGPAGSGFCALGPGFCRSGPGFCALGSAGHSADRFGHCAFVRVRHALCASRDPRRDAYRRFGPRPGLRGSGVALGFRWPGGHAHGSHRPGCLRRRAGILGRRRPAGALRFDHGSPGGFRVGRAPPGASTSGTPTGCAPACCAVPGCVVSGCVVSGCVVSGCVVSGCVVPGCVVPGCAVSGCVVPGCAVPGCAVTSFAFPAGRGSSGRERLGGFREGFRGGGFPAGFVRCGCFRHDRARVGACADGGGPG</sequence>
<keyword evidence="3" id="KW-1185">Reference proteome</keyword>
<reference evidence="2 3" key="1">
    <citation type="submission" date="2019-03" db="EMBL/GenBank/DDBJ databases">
        <title>Sequencing the genomes of 1000 actinobacteria strains.</title>
        <authorList>
            <person name="Klenk H.-P."/>
        </authorList>
    </citation>
    <scope>NUCLEOTIDE SEQUENCE [LARGE SCALE GENOMIC DNA]</scope>
    <source>
        <strain evidence="2 3">DSM 43805</strain>
    </source>
</reference>
<proteinExistence type="predicted"/>
<name>A0A4R6JMV7_9ACTN</name>
<feature type="compositionally biased region" description="Basic and acidic residues" evidence="1">
    <location>
        <begin position="101"/>
        <end position="117"/>
    </location>
</feature>
<dbReference type="AlphaFoldDB" id="A0A4R6JMV7"/>